<organism evidence="3 4">
    <name type="scientific">Humidesulfovibrio mexicanus</name>
    <dbReference type="NCBI Taxonomy" id="147047"/>
    <lineage>
        <taxon>Bacteria</taxon>
        <taxon>Pseudomonadati</taxon>
        <taxon>Thermodesulfobacteriota</taxon>
        <taxon>Desulfovibrionia</taxon>
        <taxon>Desulfovibrionales</taxon>
        <taxon>Desulfovibrionaceae</taxon>
        <taxon>Humidesulfovibrio</taxon>
    </lineage>
</organism>
<proteinExistence type="predicted"/>
<protein>
    <submittedName>
        <fullName evidence="3">Flavodoxin</fullName>
    </submittedName>
</protein>
<dbReference type="Pfam" id="PF12641">
    <property type="entry name" value="Flavodoxin_3"/>
    <property type="match status" value="1"/>
</dbReference>
<dbReference type="GO" id="GO:0009055">
    <property type="term" value="F:electron transfer activity"/>
    <property type="evidence" value="ECO:0007669"/>
    <property type="project" value="InterPro"/>
</dbReference>
<keyword evidence="4" id="KW-1185">Reference proteome</keyword>
<reference evidence="3 4" key="1">
    <citation type="submission" date="2017-06" db="EMBL/GenBank/DDBJ databases">
        <authorList>
            <person name="Kim H.J."/>
            <person name="Triplett B.A."/>
        </authorList>
    </citation>
    <scope>NUCLEOTIDE SEQUENCE [LARGE SCALE GENOMIC DNA]</scope>
    <source>
        <strain evidence="3 4">DSM 13116</strain>
    </source>
</reference>
<dbReference type="AlphaFoldDB" id="A0A239BK92"/>
<evidence type="ECO:0000313" key="4">
    <source>
        <dbReference type="Proteomes" id="UP000198324"/>
    </source>
</evidence>
<name>A0A239BK92_9BACT</name>
<evidence type="ECO:0000313" key="3">
    <source>
        <dbReference type="EMBL" id="SNS07444.1"/>
    </source>
</evidence>
<dbReference type="InterPro" id="IPR008254">
    <property type="entry name" value="Flavodoxin/NO_synth"/>
</dbReference>
<comment type="cofactor">
    <cofactor evidence="1">
        <name>FMN</name>
        <dbReference type="ChEBI" id="CHEBI:58210"/>
    </cofactor>
</comment>
<dbReference type="InterPro" id="IPR029039">
    <property type="entry name" value="Flavoprotein-like_sf"/>
</dbReference>
<dbReference type="OrthoDB" id="307208at2"/>
<dbReference type="PROSITE" id="PS00201">
    <property type="entry name" value="FLAVODOXIN"/>
    <property type="match status" value="1"/>
</dbReference>
<dbReference type="RefSeq" id="WP_089274793.1">
    <property type="nucleotide sequence ID" value="NZ_FZOC01000005.1"/>
</dbReference>
<accession>A0A239BK92</accession>
<dbReference type="GO" id="GO:0010181">
    <property type="term" value="F:FMN binding"/>
    <property type="evidence" value="ECO:0007669"/>
    <property type="project" value="InterPro"/>
</dbReference>
<dbReference type="Gene3D" id="3.40.50.360">
    <property type="match status" value="1"/>
</dbReference>
<evidence type="ECO:0000256" key="1">
    <source>
        <dbReference type="ARBA" id="ARBA00001917"/>
    </source>
</evidence>
<gene>
    <name evidence="3" type="ORF">SAMN04488503_2588</name>
</gene>
<dbReference type="EMBL" id="FZOC01000005">
    <property type="protein sequence ID" value="SNS07444.1"/>
    <property type="molecule type" value="Genomic_DNA"/>
</dbReference>
<sequence length="177" mass="18832">MKALVVYSSRTGNTRCVAEAVRDALHAVMPGGAELHPVESAPPPDGFTFIALGFWVDKGRPDDKALGYMARVNGHKVGFFGTMGANPDSDHGRGVLADARARLSDNEILCEFLCLGKIDPAVVSAMNAHHPMTPERTARIETARTHPDEADRLAAAQAFRVAANVLAETADAKEGAQ</sequence>
<dbReference type="InterPro" id="IPR001226">
    <property type="entry name" value="Flavodoxin_CS"/>
</dbReference>
<evidence type="ECO:0000259" key="2">
    <source>
        <dbReference type="Pfam" id="PF12641"/>
    </source>
</evidence>
<feature type="domain" description="Flavodoxin-like" evidence="2">
    <location>
        <begin position="4"/>
        <end position="159"/>
    </location>
</feature>
<dbReference type="SUPFAM" id="SSF52218">
    <property type="entry name" value="Flavoproteins"/>
    <property type="match status" value="1"/>
</dbReference>
<dbReference type="Proteomes" id="UP000198324">
    <property type="component" value="Unassembled WGS sequence"/>
</dbReference>